<keyword evidence="7" id="KW-0460">Magnesium</keyword>
<comment type="subcellular location">
    <subcellularLocation>
        <location evidence="7 8">Cytoplasm</location>
    </subcellularLocation>
</comment>
<evidence type="ECO:0000313" key="13">
    <source>
        <dbReference type="Proteomes" id="UP000019205"/>
    </source>
</evidence>
<feature type="short sequence motif" description="Meso-diaminopimelate recognition motif" evidence="7">
    <location>
        <begin position="415"/>
        <end position="418"/>
    </location>
</feature>
<comment type="cofactor">
    <cofactor evidence="7">
        <name>Mg(2+)</name>
        <dbReference type="ChEBI" id="CHEBI:18420"/>
    </cofactor>
</comment>
<dbReference type="GO" id="GO:0071555">
    <property type="term" value="P:cell wall organization"/>
    <property type="evidence" value="ECO:0007669"/>
    <property type="project" value="UniProtKB-KW"/>
</dbReference>
<comment type="function">
    <text evidence="7">Catalyzes the addition of meso-diaminopimelic acid to the nucleotide precursor UDP-N-acetylmuramoyl-L-alanyl-D-glutamate (UMAG) in the biosynthesis of bacterial cell-wall peptidoglycan.</text>
</comment>
<accession>A4A5F5</accession>
<gene>
    <name evidence="7" type="primary">murE</name>
    <name evidence="12" type="ORF">KT71_10372</name>
</gene>
<dbReference type="NCBIfam" id="NF001126">
    <property type="entry name" value="PRK00139.1-4"/>
    <property type="match status" value="1"/>
</dbReference>
<dbReference type="GO" id="GO:0000287">
    <property type="term" value="F:magnesium ion binding"/>
    <property type="evidence" value="ECO:0007669"/>
    <property type="project" value="UniProtKB-UniRule"/>
</dbReference>
<dbReference type="RefSeq" id="WP_008294510.1">
    <property type="nucleotide sequence ID" value="NZ_CM002299.1"/>
</dbReference>
<reference evidence="12 13" key="1">
    <citation type="journal article" date="2007" name="Proc. Natl. Acad. Sci. U.S.A.">
        <title>Characterization of a marine gammaproteobacterium capable of aerobic anoxygenic photosynthesis.</title>
        <authorList>
            <person name="Fuchs B.M."/>
            <person name="Spring S."/>
            <person name="Teeling H."/>
            <person name="Quast C."/>
            <person name="Wulf J."/>
            <person name="Schattenhofer M."/>
            <person name="Yan S."/>
            <person name="Ferriera S."/>
            <person name="Johnson J."/>
            <person name="Glockner F.O."/>
            <person name="Amann R."/>
        </authorList>
    </citation>
    <scope>NUCLEOTIDE SEQUENCE [LARGE SCALE GENOMIC DNA]</scope>
    <source>
        <strain evidence="12">KT71</strain>
    </source>
</reference>
<dbReference type="Gene3D" id="3.40.1190.10">
    <property type="entry name" value="Mur-like, catalytic domain"/>
    <property type="match status" value="1"/>
</dbReference>
<feature type="binding site" evidence="7">
    <location>
        <position position="195"/>
    </location>
    <ligand>
        <name>UDP-N-acetyl-alpha-D-muramoyl-L-alanyl-D-glutamate</name>
        <dbReference type="ChEBI" id="CHEBI:83900"/>
    </ligand>
</feature>
<keyword evidence="2 7" id="KW-0132">Cell division</keyword>
<name>A4A5F5_9GAMM</name>
<evidence type="ECO:0000256" key="8">
    <source>
        <dbReference type="RuleBase" id="RU004135"/>
    </source>
</evidence>
<dbReference type="SUPFAM" id="SSF53623">
    <property type="entry name" value="MurD-like peptide ligases, catalytic domain"/>
    <property type="match status" value="1"/>
</dbReference>
<dbReference type="NCBIfam" id="TIGR01085">
    <property type="entry name" value="murE"/>
    <property type="match status" value="1"/>
</dbReference>
<proteinExistence type="inferred from homology"/>
<dbReference type="InterPro" id="IPR005761">
    <property type="entry name" value="UDP-N-AcMur-Glu-dNH2Pim_ligase"/>
</dbReference>
<dbReference type="EC" id="6.3.2.13" evidence="7"/>
<dbReference type="Pfam" id="PF08245">
    <property type="entry name" value="Mur_ligase_M"/>
    <property type="match status" value="1"/>
</dbReference>
<dbReference type="PANTHER" id="PTHR23135">
    <property type="entry name" value="MUR LIGASE FAMILY MEMBER"/>
    <property type="match status" value="1"/>
</dbReference>
<evidence type="ECO:0000256" key="4">
    <source>
        <dbReference type="ARBA" id="ARBA00022984"/>
    </source>
</evidence>
<evidence type="ECO:0000256" key="2">
    <source>
        <dbReference type="ARBA" id="ARBA00022618"/>
    </source>
</evidence>
<dbReference type="InterPro" id="IPR035911">
    <property type="entry name" value="MurE/MurF_N"/>
</dbReference>
<dbReference type="InterPro" id="IPR036615">
    <property type="entry name" value="Mur_ligase_C_dom_sf"/>
</dbReference>
<feature type="binding site" evidence="7">
    <location>
        <position position="391"/>
    </location>
    <ligand>
        <name>meso-2,6-diaminopimelate</name>
        <dbReference type="ChEBI" id="CHEBI:57791"/>
    </ligand>
</feature>
<organism evidence="12 13">
    <name type="scientific">Congregibacter litoralis KT71</name>
    <dbReference type="NCBI Taxonomy" id="314285"/>
    <lineage>
        <taxon>Bacteria</taxon>
        <taxon>Pseudomonadati</taxon>
        <taxon>Pseudomonadota</taxon>
        <taxon>Gammaproteobacteria</taxon>
        <taxon>Cellvibrionales</taxon>
        <taxon>Halieaceae</taxon>
        <taxon>Congregibacter</taxon>
    </lineage>
</organism>
<feature type="binding site" evidence="7">
    <location>
        <begin position="120"/>
        <end position="126"/>
    </location>
    <ligand>
        <name>ATP</name>
        <dbReference type="ChEBI" id="CHEBI:30616"/>
    </ligand>
</feature>
<comment type="caution">
    <text evidence="7">Lacks conserved residue(s) required for the propagation of feature annotation.</text>
</comment>
<feature type="binding site" evidence="7">
    <location>
        <begin position="415"/>
        <end position="418"/>
    </location>
    <ligand>
        <name>meso-2,6-diaminopimelate</name>
        <dbReference type="ChEBI" id="CHEBI:57791"/>
    </ligand>
</feature>
<dbReference type="AlphaFoldDB" id="A4A5F5"/>
<keyword evidence="4 7" id="KW-0573">Peptidoglycan synthesis</keyword>
<feature type="domain" description="Mur ligase N-terminal catalytic" evidence="9">
    <location>
        <begin position="32"/>
        <end position="79"/>
    </location>
</feature>
<feature type="binding site" evidence="7">
    <location>
        <begin position="162"/>
        <end position="163"/>
    </location>
    <ligand>
        <name>UDP-N-acetyl-alpha-D-muramoyl-L-alanyl-D-glutamate</name>
        <dbReference type="ChEBI" id="CHEBI:83900"/>
    </ligand>
</feature>
<dbReference type="InterPro" id="IPR036565">
    <property type="entry name" value="Mur-like_cat_sf"/>
</dbReference>
<dbReference type="UniPathway" id="UPA00219"/>
<keyword evidence="7" id="KW-0547">Nucleotide-binding</keyword>
<evidence type="ECO:0000313" key="12">
    <source>
        <dbReference type="EMBL" id="EAQ99026.1"/>
    </source>
</evidence>
<feature type="domain" description="Mur ligase central" evidence="11">
    <location>
        <begin position="118"/>
        <end position="320"/>
    </location>
</feature>
<dbReference type="Pfam" id="PF02875">
    <property type="entry name" value="Mur_ligase_C"/>
    <property type="match status" value="1"/>
</dbReference>
<dbReference type="PANTHER" id="PTHR23135:SF4">
    <property type="entry name" value="UDP-N-ACETYLMURAMOYL-L-ALANYL-D-GLUTAMATE--2,6-DIAMINOPIMELATE LIGASE MURE HOMOLOG, CHLOROPLASTIC"/>
    <property type="match status" value="1"/>
</dbReference>
<dbReference type="eggNOG" id="COG0769">
    <property type="taxonomic scope" value="Bacteria"/>
</dbReference>
<keyword evidence="7" id="KW-0963">Cytoplasm</keyword>
<feature type="binding site" evidence="7">
    <location>
        <position position="39"/>
    </location>
    <ligand>
        <name>UDP-N-acetyl-alpha-D-muramoyl-L-alanyl-D-glutamate</name>
        <dbReference type="ChEBI" id="CHEBI:83900"/>
    </ligand>
</feature>
<evidence type="ECO:0000256" key="5">
    <source>
        <dbReference type="ARBA" id="ARBA00023306"/>
    </source>
</evidence>
<dbReference type="STRING" id="314285.KT71_10372"/>
<sequence>MTPVTVNTCRELPALLMGTGADLAAGLPNIDIAGLCLDSRNVQPGELFVALRGGSHDGRAYLSQAAAAGAVAALVEDELPGEEPPLPCVVIPGLRHKLCEIAGRYYRDPSRQMHVAAVTGTNGKTTVSQLFAQLLRSAGYDCGVIGTLGASLTAGVQDSVHTTPDSIAMQEILASWAGQAVPFVSMEVSSHALDQGRVNGLDIDSAIFTNLTRDHLDYHGDMESYGAAKARLFAFESLRTAILNSDDPFSDVLAGRMSLGVAVLRYGLNDASADVRLSNLRLHSAGMQMRLESPWGNGTLNCPLLGKFNAVNLLAALTAALQAGVPFDAVMTAAESLQPVPGRMEPIHSAAGPLVVVDYAHTPDALRHVLIALREQCKGRLIAVFGCGGDRDKGKRPLMAEAVAAIADRAVITSDNPRSEDPLAIIADIEAAMAGEYHVCADRGDAIAMAIESAAPEDCVLIAGKGHEDYQIIGDQRFTFSDSAVAQQVLARSAA</sequence>
<dbReference type="InterPro" id="IPR000713">
    <property type="entry name" value="Mur_ligase_N"/>
</dbReference>
<comment type="PTM">
    <text evidence="7">Carboxylation is probably crucial for Mg(2+) binding and, consequently, for the gamma-phosphate positioning of ATP.</text>
</comment>
<evidence type="ECO:0000259" key="9">
    <source>
        <dbReference type="Pfam" id="PF01225"/>
    </source>
</evidence>
<dbReference type="Gene3D" id="3.40.1390.10">
    <property type="entry name" value="MurE/MurF, N-terminal domain"/>
    <property type="match status" value="1"/>
</dbReference>
<keyword evidence="7" id="KW-0067">ATP-binding</keyword>
<dbReference type="GO" id="GO:0008765">
    <property type="term" value="F:UDP-N-acetylmuramoylalanyl-D-glutamate-2,6-diaminopimelate ligase activity"/>
    <property type="evidence" value="ECO:0007669"/>
    <property type="project" value="UniProtKB-UniRule"/>
</dbReference>
<reference evidence="12 13" key="2">
    <citation type="journal article" date="2009" name="PLoS ONE">
        <title>The photosynthetic apparatus and its regulation in the aerobic gammaproteobacterium Congregibacter litoralis gen. nov., sp. nov.</title>
        <authorList>
            <person name="Spring S."/>
            <person name="Lunsdorf H."/>
            <person name="Fuchs B.M."/>
            <person name="Tindall B.J."/>
        </authorList>
    </citation>
    <scope>NUCLEOTIDE SEQUENCE [LARGE SCALE GENOMIC DNA]</scope>
    <source>
        <strain evidence="12">KT71</strain>
    </source>
</reference>
<dbReference type="Gene3D" id="3.90.190.20">
    <property type="entry name" value="Mur ligase, C-terminal domain"/>
    <property type="match status" value="1"/>
</dbReference>
<evidence type="ECO:0000256" key="3">
    <source>
        <dbReference type="ARBA" id="ARBA00022960"/>
    </source>
</evidence>
<feature type="modified residue" description="N6-carboxylysine" evidence="7">
    <location>
        <position position="229"/>
    </location>
</feature>
<dbReference type="EMBL" id="AAOA02000003">
    <property type="protein sequence ID" value="EAQ99026.1"/>
    <property type="molecule type" value="Genomic_DNA"/>
</dbReference>
<feature type="binding site" evidence="7">
    <location>
        <position position="468"/>
    </location>
    <ligand>
        <name>meso-2,6-diaminopimelate</name>
        <dbReference type="ChEBI" id="CHEBI:57791"/>
    </ligand>
</feature>
<dbReference type="GO" id="GO:0008360">
    <property type="term" value="P:regulation of cell shape"/>
    <property type="evidence" value="ECO:0007669"/>
    <property type="project" value="UniProtKB-KW"/>
</dbReference>
<dbReference type="HOGENOM" id="CLU_022291_4_1_6"/>
<comment type="similarity">
    <text evidence="1 7">Belongs to the MurCDEF family. MurE subfamily.</text>
</comment>
<evidence type="ECO:0000259" key="11">
    <source>
        <dbReference type="Pfam" id="PF08245"/>
    </source>
</evidence>
<feature type="domain" description="Mur ligase C-terminal" evidence="10">
    <location>
        <begin position="342"/>
        <end position="466"/>
    </location>
</feature>
<dbReference type="Pfam" id="PF01225">
    <property type="entry name" value="Mur_ligase"/>
    <property type="match status" value="1"/>
</dbReference>
<keyword evidence="5 7" id="KW-0131">Cell cycle</keyword>
<dbReference type="GO" id="GO:0051301">
    <property type="term" value="P:cell division"/>
    <property type="evidence" value="ECO:0007669"/>
    <property type="project" value="UniProtKB-KW"/>
</dbReference>
<keyword evidence="3 7" id="KW-0133">Cell shape</keyword>
<feature type="binding site" evidence="7">
    <location>
        <position position="37"/>
    </location>
    <ligand>
        <name>UDP-N-acetyl-alpha-D-muramoyl-L-alanyl-D-glutamate</name>
        <dbReference type="ChEBI" id="CHEBI:83900"/>
    </ligand>
</feature>
<evidence type="ECO:0000259" key="10">
    <source>
        <dbReference type="Pfam" id="PF02875"/>
    </source>
</evidence>
<dbReference type="Proteomes" id="UP000019205">
    <property type="component" value="Chromosome"/>
</dbReference>
<dbReference type="SUPFAM" id="SSF53244">
    <property type="entry name" value="MurD-like peptide ligases, peptide-binding domain"/>
    <property type="match status" value="1"/>
</dbReference>
<evidence type="ECO:0000256" key="1">
    <source>
        <dbReference type="ARBA" id="ARBA00005898"/>
    </source>
</evidence>
<feature type="binding site" evidence="7">
    <location>
        <position position="189"/>
    </location>
    <ligand>
        <name>UDP-N-acetyl-alpha-D-muramoyl-L-alanyl-D-glutamate</name>
        <dbReference type="ChEBI" id="CHEBI:83900"/>
    </ligand>
</feature>
<protein>
    <recommendedName>
        <fullName evidence="7">UDP-N-acetylmuramoyl-L-alanyl-D-glutamate--2,6-diaminopimelate ligase</fullName>
        <ecNumber evidence="7">6.3.2.13</ecNumber>
    </recommendedName>
    <alternativeName>
        <fullName evidence="7">Meso-A2pm-adding enzyme</fullName>
    </alternativeName>
    <alternativeName>
        <fullName evidence="7">Meso-diaminopimelate-adding enzyme</fullName>
    </alternativeName>
    <alternativeName>
        <fullName evidence="7">UDP-MurNAc-L-Ala-D-Glu:meso-diaminopimelate ligase</fullName>
    </alternativeName>
    <alternativeName>
        <fullName evidence="7">UDP-MurNAc-tripeptide synthetase</fullName>
    </alternativeName>
    <alternativeName>
        <fullName evidence="7">UDP-N-acetylmuramyl-tripeptide synthetase</fullName>
    </alternativeName>
</protein>
<feature type="binding site" evidence="7">
    <location>
        <position position="197"/>
    </location>
    <ligand>
        <name>UDP-N-acetyl-alpha-D-muramoyl-L-alanyl-D-glutamate</name>
        <dbReference type="ChEBI" id="CHEBI:83900"/>
    </ligand>
</feature>
<keyword evidence="6 7" id="KW-0961">Cell wall biogenesis/degradation</keyword>
<dbReference type="NCBIfam" id="NF001124">
    <property type="entry name" value="PRK00139.1-2"/>
    <property type="match status" value="1"/>
</dbReference>
<keyword evidence="7 12" id="KW-0436">Ligase</keyword>
<dbReference type="InterPro" id="IPR013221">
    <property type="entry name" value="Mur_ligase_cen"/>
</dbReference>
<dbReference type="GO" id="GO:0009252">
    <property type="term" value="P:peptidoglycan biosynthetic process"/>
    <property type="evidence" value="ECO:0007669"/>
    <property type="project" value="UniProtKB-UniRule"/>
</dbReference>
<feature type="binding site" evidence="7">
    <location>
        <position position="464"/>
    </location>
    <ligand>
        <name>meso-2,6-diaminopimelate</name>
        <dbReference type="ChEBI" id="CHEBI:57791"/>
    </ligand>
</feature>
<comment type="catalytic activity">
    <reaction evidence="7">
        <text>UDP-N-acetyl-alpha-D-muramoyl-L-alanyl-D-glutamate + meso-2,6-diaminopimelate + ATP = UDP-N-acetyl-alpha-D-muramoyl-L-alanyl-gamma-D-glutamyl-meso-2,6-diaminopimelate + ADP + phosphate + H(+)</text>
        <dbReference type="Rhea" id="RHEA:23676"/>
        <dbReference type="ChEBI" id="CHEBI:15378"/>
        <dbReference type="ChEBI" id="CHEBI:30616"/>
        <dbReference type="ChEBI" id="CHEBI:43474"/>
        <dbReference type="ChEBI" id="CHEBI:57791"/>
        <dbReference type="ChEBI" id="CHEBI:83900"/>
        <dbReference type="ChEBI" id="CHEBI:83905"/>
        <dbReference type="ChEBI" id="CHEBI:456216"/>
        <dbReference type="EC" id="6.3.2.13"/>
    </reaction>
</comment>
<dbReference type="GO" id="GO:0005524">
    <property type="term" value="F:ATP binding"/>
    <property type="evidence" value="ECO:0007669"/>
    <property type="project" value="UniProtKB-UniRule"/>
</dbReference>
<dbReference type="SUPFAM" id="SSF63418">
    <property type="entry name" value="MurE/MurF N-terminal domain"/>
    <property type="match status" value="1"/>
</dbReference>
<evidence type="ECO:0000256" key="7">
    <source>
        <dbReference type="HAMAP-Rule" id="MF_00208"/>
    </source>
</evidence>
<dbReference type="HAMAP" id="MF_00208">
    <property type="entry name" value="MurE"/>
    <property type="match status" value="1"/>
</dbReference>
<dbReference type="InterPro" id="IPR004101">
    <property type="entry name" value="Mur_ligase_C"/>
</dbReference>
<dbReference type="GO" id="GO:0005737">
    <property type="term" value="C:cytoplasm"/>
    <property type="evidence" value="ECO:0007669"/>
    <property type="project" value="UniProtKB-SubCell"/>
</dbReference>
<keyword evidence="13" id="KW-1185">Reference proteome</keyword>
<comment type="pathway">
    <text evidence="7 8">Cell wall biogenesis; peptidoglycan biosynthesis.</text>
</comment>
<evidence type="ECO:0000256" key="6">
    <source>
        <dbReference type="ARBA" id="ARBA00023316"/>
    </source>
</evidence>
<comment type="caution">
    <text evidence="12">The sequence shown here is derived from an EMBL/GenBank/DDBJ whole genome shotgun (WGS) entry which is preliminary data.</text>
</comment>